<name>A0A495JAT5_9ACTN</name>
<dbReference type="OrthoDB" id="9803233at2"/>
<sequence length="163" mass="18256">MTYVERGEVARPWRVETRPWDDPAGRDLRARQRAELDARYGTDEHEPGTPPSESDIAVFVVALDVATARPLGCGALRQLSRDSAEIKRMYVLPDARGTGVATGLLRALESAAMDRGWTTLRLETGTAQPDAQRFYQREGYHPIEAFGSYVGSDLSLCYERRLR</sequence>
<protein>
    <submittedName>
        <fullName evidence="5">Acetyltransferase (GNAT) family protein</fullName>
    </submittedName>
</protein>
<reference evidence="5 6" key="1">
    <citation type="submission" date="2018-10" db="EMBL/GenBank/DDBJ databases">
        <title>Sequencing the genomes of 1000 actinobacteria strains.</title>
        <authorList>
            <person name="Klenk H.-P."/>
        </authorList>
    </citation>
    <scope>NUCLEOTIDE SEQUENCE [LARGE SCALE GENOMIC DNA]</scope>
    <source>
        <strain evidence="5 6">DSM 45175</strain>
    </source>
</reference>
<keyword evidence="6" id="KW-1185">Reference proteome</keyword>
<dbReference type="Gene3D" id="3.40.630.30">
    <property type="match status" value="1"/>
</dbReference>
<dbReference type="PROSITE" id="PS51186">
    <property type="entry name" value="GNAT"/>
    <property type="match status" value="1"/>
</dbReference>
<dbReference type="InterPro" id="IPR050832">
    <property type="entry name" value="Bact_Acetyltransf"/>
</dbReference>
<evidence type="ECO:0000259" key="4">
    <source>
        <dbReference type="PROSITE" id="PS51186"/>
    </source>
</evidence>
<proteinExistence type="predicted"/>
<dbReference type="RefSeq" id="WP_121153966.1">
    <property type="nucleotide sequence ID" value="NZ_RBKT01000001.1"/>
</dbReference>
<dbReference type="InterPro" id="IPR016181">
    <property type="entry name" value="Acyl_CoA_acyltransferase"/>
</dbReference>
<dbReference type="GO" id="GO:0016747">
    <property type="term" value="F:acyltransferase activity, transferring groups other than amino-acyl groups"/>
    <property type="evidence" value="ECO:0007669"/>
    <property type="project" value="InterPro"/>
</dbReference>
<keyword evidence="2" id="KW-0012">Acyltransferase</keyword>
<organism evidence="5 6">
    <name type="scientific">Micromonospora pisi</name>
    <dbReference type="NCBI Taxonomy" id="589240"/>
    <lineage>
        <taxon>Bacteria</taxon>
        <taxon>Bacillati</taxon>
        <taxon>Actinomycetota</taxon>
        <taxon>Actinomycetes</taxon>
        <taxon>Micromonosporales</taxon>
        <taxon>Micromonosporaceae</taxon>
        <taxon>Micromonospora</taxon>
    </lineage>
</organism>
<feature type="domain" description="N-acetyltransferase" evidence="4">
    <location>
        <begin position="15"/>
        <end position="163"/>
    </location>
</feature>
<dbReference type="InterPro" id="IPR000182">
    <property type="entry name" value="GNAT_dom"/>
</dbReference>
<evidence type="ECO:0000313" key="5">
    <source>
        <dbReference type="EMBL" id="RKR86130.1"/>
    </source>
</evidence>
<dbReference type="PANTHER" id="PTHR43877">
    <property type="entry name" value="AMINOALKYLPHOSPHONATE N-ACETYLTRANSFERASE-RELATED-RELATED"/>
    <property type="match status" value="1"/>
</dbReference>
<evidence type="ECO:0000256" key="3">
    <source>
        <dbReference type="SAM" id="MobiDB-lite"/>
    </source>
</evidence>
<dbReference type="AlphaFoldDB" id="A0A495JAT5"/>
<comment type="caution">
    <text evidence="5">The sequence shown here is derived from an EMBL/GenBank/DDBJ whole genome shotgun (WGS) entry which is preliminary data.</text>
</comment>
<dbReference type="SUPFAM" id="SSF55729">
    <property type="entry name" value="Acyl-CoA N-acyltransferases (Nat)"/>
    <property type="match status" value="1"/>
</dbReference>
<dbReference type="EMBL" id="RBKT01000001">
    <property type="protein sequence ID" value="RKR86130.1"/>
    <property type="molecule type" value="Genomic_DNA"/>
</dbReference>
<keyword evidence="1 5" id="KW-0808">Transferase</keyword>
<dbReference type="Proteomes" id="UP000277671">
    <property type="component" value="Unassembled WGS sequence"/>
</dbReference>
<evidence type="ECO:0000256" key="2">
    <source>
        <dbReference type="ARBA" id="ARBA00023315"/>
    </source>
</evidence>
<gene>
    <name evidence="5" type="ORF">BDK92_0352</name>
</gene>
<dbReference type="Pfam" id="PF13508">
    <property type="entry name" value="Acetyltransf_7"/>
    <property type="match status" value="1"/>
</dbReference>
<accession>A0A495JAT5</accession>
<dbReference type="PANTHER" id="PTHR43877:SF2">
    <property type="entry name" value="AMINOALKYLPHOSPHONATE N-ACETYLTRANSFERASE-RELATED"/>
    <property type="match status" value="1"/>
</dbReference>
<evidence type="ECO:0000256" key="1">
    <source>
        <dbReference type="ARBA" id="ARBA00022679"/>
    </source>
</evidence>
<evidence type="ECO:0000313" key="6">
    <source>
        <dbReference type="Proteomes" id="UP000277671"/>
    </source>
</evidence>
<feature type="region of interest" description="Disordered" evidence="3">
    <location>
        <begin position="1"/>
        <end position="27"/>
    </location>
</feature>
<dbReference type="CDD" id="cd04301">
    <property type="entry name" value="NAT_SF"/>
    <property type="match status" value="1"/>
</dbReference>